<keyword evidence="1" id="KW-0472">Membrane</keyword>
<evidence type="ECO:0000313" key="2">
    <source>
        <dbReference type="EMBL" id="MCT7376501.1"/>
    </source>
</evidence>
<dbReference type="InterPro" id="IPR025597">
    <property type="entry name" value="DUF4345"/>
</dbReference>
<dbReference type="EMBL" id="JAOCZP010000004">
    <property type="protein sequence ID" value="MCT7376501.1"/>
    <property type="molecule type" value="Genomic_DNA"/>
</dbReference>
<organism evidence="2 3">
    <name type="scientific">Chelativorans salis</name>
    <dbReference type="NCBI Taxonomy" id="2978478"/>
    <lineage>
        <taxon>Bacteria</taxon>
        <taxon>Pseudomonadati</taxon>
        <taxon>Pseudomonadota</taxon>
        <taxon>Alphaproteobacteria</taxon>
        <taxon>Hyphomicrobiales</taxon>
        <taxon>Phyllobacteriaceae</taxon>
        <taxon>Chelativorans</taxon>
    </lineage>
</organism>
<evidence type="ECO:0000313" key="3">
    <source>
        <dbReference type="Proteomes" id="UP001320831"/>
    </source>
</evidence>
<accession>A0ABT2LQ93</accession>
<proteinExistence type="predicted"/>
<dbReference type="RefSeq" id="WP_260904490.1">
    <property type="nucleotide sequence ID" value="NZ_JAOCZP010000004.1"/>
</dbReference>
<keyword evidence="3" id="KW-1185">Reference proteome</keyword>
<dbReference type="Proteomes" id="UP001320831">
    <property type="component" value="Unassembled WGS sequence"/>
</dbReference>
<feature type="transmembrane region" description="Helical" evidence="1">
    <location>
        <begin position="14"/>
        <end position="38"/>
    </location>
</feature>
<name>A0ABT2LQ93_9HYPH</name>
<feature type="transmembrane region" description="Helical" evidence="1">
    <location>
        <begin position="109"/>
        <end position="130"/>
    </location>
</feature>
<keyword evidence="1" id="KW-0812">Transmembrane</keyword>
<protein>
    <submittedName>
        <fullName evidence="2">DUF4345 family protein</fullName>
    </submittedName>
</protein>
<reference evidence="2 3" key="1">
    <citation type="submission" date="2022-09" db="EMBL/GenBank/DDBJ databases">
        <title>Chelativorans salina sp. nov., a novel slightly halophilic bacterium isolated from a saline lake sediment enrichment.</title>
        <authorList>
            <person name="Gao L."/>
            <person name="Fang B.-Z."/>
            <person name="Li W.-J."/>
        </authorList>
    </citation>
    <scope>NUCLEOTIDE SEQUENCE [LARGE SCALE GENOMIC DNA]</scope>
    <source>
        <strain evidence="2 3">EGI FJ00035</strain>
    </source>
</reference>
<evidence type="ECO:0000256" key="1">
    <source>
        <dbReference type="SAM" id="Phobius"/>
    </source>
</evidence>
<gene>
    <name evidence="2" type="ORF">N5A92_15810</name>
</gene>
<keyword evidence="1" id="KW-1133">Transmembrane helix</keyword>
<dbReference type="Pfam" id="PF14248">
    <property type="entry name" value="DUF4345"/>
    <property type="match status" value="1"/>
</dbReference>
<feature type="transmembrane region" description="Helical" evidence="1">
    <location>
        <begin position="59"/>
        <end position="89"/>
    </location>
</feature>
<sequence length="131" mass="14366">MDFAFPWPYSQGEWLAWGAAVFTALFGLVAMFAPRLSLRVLRLRAVEHHPEALSESRSLLGGFYVGIGLSAILFAQPLIYMTLGIAWALAAFGRIVSMMSDRGGTLFNWIVLLVMLALAALPMAFALGFVR</sequence>
<comment type="caution">
    <text evidence="2">The sequence shown here is derived from an EMBL/GenBank/DDBJ whole genome shotgun (WGS) entry which is preliminary data.</text>
</comment>